<dbReference type="PANTHER" id="PTHR42998:SF1">
    <property type="entry name" value="TYPE I RESTRICTION ENZYME HINDI METHYLASE SUBUNIT"/>
    <property type="match status" value="1"/>
</dbReference>
<evidence type="ECO:0000256" key="4">
    <source>
        <dbReference type="ARBA" id="ARBA00022679"/>
    </source>
</evidence>
<dbReference type="InterPro" id="IPR052916">
    <property type="entry name" value="Type-I_RE_MTase_Subunit"/>
</dbReference>
<dbReference type="PANTHER" id="PTHR42998">
    <property type="entry name" value="TYPE I RESTRICTION ENZYME HINDVIIP M PROTEIN-RELATED"/>
    <property type="match status" value="1"/>
</dbReference>
<dbReference type="GO" id="GO:0009007">
    <property type="term" value="F:site-specific DNA-methyltransferase (adenine-specific) activity"/>
    <property type="evidence" value="ECO:0007669"/>
    <property type="project" value="UniProtKB-EC"/>
</dbReference>
<evidence type="ECO:0000256" key="7">
    <source>
        <dbReference type="ARBA" id="ARBA00047942"/>
    </source>
</evidence>
<dbReference type="InterPro" id="IPR038333">
    <property type="entry name" value="T1MK-like_N_sf"/>
</dbReference>
<feature type="domain" description="N6 adenine-specific DNA methyltransferase N-terminal" evidence="9">
    <location>
        <begin position="12"/>
        <end position="134"/>
    </location>
</feature>
<dbReference type="InterPro" id="IPR022749">
    <property type="entry name" value="D12N6_MeTrfase_N"/>
</dbReference>
<evidence type="ECO:0000256" key="1">
    <source>
        <dbReference type="ARBA" id="ARBA00006594"/>
    </source>
</evidence>
<comment type="similarity">
    <text evidence="1">Belongs to the N(4)/N(6)-methyltransferase family.</text>
</comment>
<accession>A0A3P1B4I5</accession>
<gene>
    <name evidence="10" type="ORF">EG242_04420</name>
</gene>
<keyword evidence="3 10" id="KW-0489">Methyltransferase</keyword>
<proteinExistence type="inferred from homology"/>
<dbReference type="InterPro" id="IPR003356">
    <property type="entry name" value="DNA_methylase_A-5"/>
</dbReference>
<dbReference type="PRINTS" id="PR00507">
    <property type="entry name" value="N12N6MTFRASE"/>
</dbReference>
<dbReference type="SUPFAM" id="SSF53335">
    <property type="entry name" value="S-adenosyl-L-methionine-dependent methyltransferases"/>
    <property type="match status" value="1"/>
</dbReference>
<protein>
    <recommendedName>
        <fullName evidence="2">site-specific DNA-methyltransferase (adenine-specific)</fullName>
        <ecNumber evidence="2">2.1.1.72</ecNumber>
    </recommendedName>
</protein>
<feature type="domain" description="DNA methylase adenine-specific" evidence="8">
    <location>
        <begin position="149"/>
        <end position="476"/>
    </location>
</feature>
<dbReference type="EMBL" id="RQTJ01000006">
    <property type="protein sequence ID" value="RRA95904.1"/>
    <property type="molecule type" value="Genomic_DNA"/>
</dbReference>
<dbReference type="GO" id="GO:0003677">
    <property type="term" value="F:DNA binding"/>
    <property type="evidence" value="ECO:0007669"/>
    <property type="project" value="InterPro"/>
</dbReference>
<evidence type="ECO:0000256" key="6">
    <source>
        <dbReference type="ARBA" id="ARBA00022747"/>
    </source>
</evidence>
<keyword evidence="5" id="KW-0949">S-adenosyl-L-methionine</keyword>
<keyword evidence="11" id="KW-1185">Reference proteome</keyword>
<evidence type="ECO:0000313" key="11">
    <source>
        <dbReference type="Proteomes" id="UP000268372"/>
    </source>
</evidence>
<dbReference type="GO" id="GO:0032259">
    <property type="term" value="P:methylation"/>
    <property type="evidence" value="ECO:0007669"/>
    <property type="project" value="UniProtKB-KW"/>
</dbReference>
<evidence type="ECO:0000313" key="10">
    <source>
        <dbReference type="EMBL" id="RRA95904.1"/>
    </source>
</evidence>
<comment type="catalytic activity">
    <reaction evidence="7">
        <text>a 2'-deoxyadenosine in DNA + S-adenosyl-L-methionine = an N(6)-methyl-2'-deoxyadenosine in DNA + S-adenosyl-L-homocysteine + H(+)</text>
        <dbReference type="Rhea" id="RHEA:15197"/>
        <dbReference type="Rhea" id="RHEA-COMP:12418"/>
        <dbReference type="Rhea" id="RHEA-COMP:12419"/>
        <dbReference type="ChEBI" id="CHEBI:15378"/>
        <dbReference type="ChEBI" id="CHEBI:57856"/>
        <dbReference type="ChEBI" id="CHEBI:59789"/>
        <dbReference type="ChEBI" id="CHEBI:90615"/>
        <dbReference type="ChEBI" id="CHEBI:90616"/>
        <dbReference type="EC" id="2.1.1.72"/>
    </reaction>
</comment>
<dbReference type="Gene3D" id="3.40.50.150">
    <property type="entry name" value="Vaccinia Virus protein VP39"/>
    <property type="match status" value="1"/>
</dbReference>
<evidence type="ECO:0000256" key="3">
    <source>
        <dbReference type="ARBA" id="ARBA00022603"/>
    </source>
</evidence>
<evidence type="ECO:0000256" key="5">
    <source>
        <dbReference type="ARBA" id="ARBA00022691"/>
    </source>
</evidence>
<comment type="caution">
    <text evidence="10">The sequence shown here is derived from an EMBL/GenBank/DDBJ whole genome shotgun (WGS) entry which is preliminary data.</text>
</comment>
<dbReference type="AlphaFoldDB" id="A0A3P1B4I5"/>
<keyword evidence="6" id="KW-0680">Restriction system</keyword>
<name>A0A3P1B4I5_9FLAO</name>
<dbReference type="Proteomes" id="UP000268372">
    <property type="component" value="Unassembled WGS sequence"/>
</dbReference>
<dbReference type="Gene3D" id="1.20.1260.30">
    <property type="match status" value="1"/>
</dbReference>
<evidence type="ECO:0000259" key="8">
    <source>
        <dbReference type="Pfam" id="PF02384"/>
    </source>
</evidence>
<keyword evidence="4 10" id="KW-0808">Transferase</keyword>
<evidence type="ECO:0000259" key="9">
    <source>
        <dbReference type="Pfam" id="PF12161"/>
    </source>
</evidence>
<reference evidence="10 11" key="1">
    <citation type="submission" date="2018-11" db="EMBL/GenBank/DDBJ databases">
        <title>Flavobacterium sp. nov., YIM 102796 draft genome.</title>
        <authorList>
            <person name="Li G."/>
            <person name="Jiang Y."/>
        </authorList>
    </citation>
    <scope>NUCLEOTIDE SEQUENCE [LARGE SCALE GENOMIC DNA]</scope>
    <source>
        <strain evidence="10 11">YIM 102796</strain>
    </source>
</reference>
<dbReference type="GO" id="GO:0008170">
    <property type="term" value="F:N-methyltransferase activity"/>
    <property type="evidence" value="ECO:0007669"/>
    <property type="project" value="InterPro"/>
</dbReference>
<dbReference type="GO" id="GO:0009307">
    <property type="term" value="P:DNA restriction-modification system"/>
    <property type="evidence" value="ECO:0007669"/>
    <property type="project" value="UniProtKB-KW"/>
</dbReference>
<dbReference type="EC" id="2.1.1.72" evidence="2"/>
<evidence type="ECO:0000256" key="2">
    <source>
        <dbReference type="ARBA" id="ARBA00011900"/>
    </source>
</evidence>
<dbReference type="RefSeq" id="WP_124898700.1">
    <property type="nucleotide sequence ID" value="NZ_RQTJ01000006.1"/>
</dbReference>
<sequence length="519" mass="59759">MAKKVQTKSTEEILWDAANKLRGSIEPSEYKHVVLSLIFLKFASDKFIKRREELIAEGKEAFLEIPEFYQAENVFYLPEESRWDFIIENAKQEDITLKVDTALKTIERTNKSLEGALPDNYFSRLGLDQSKFSALLDTINNIDTLRDEAQDIVGRVYEYFLSKFAIAEGKGKGEFYTPKSIVNLIAEMIEPYKGKIYDPSCGSGGMFVQSLKFIEKHQGNKKDISIYGQELTNTTFKLAKMNLAIRGISANLGNKAADTFGDDQHKDLKADYIMANPPFNLKDWRAENELTDDPRWAGYEVPPKSNANYAWILTMISKLSQNGVAGFILANGALSGGGEEYKIRKQIIENDLVEAIVILPRAMFYSTDISVTLWILNRNKNERTFEVNDGVKKYRNRKGEVLFMDLRQKGEPFEKKFIQFGEEEITTIATHYHNWQQSSWKETYLNIPEYSYSASLEEIRKKDYSLVPSKYIEFVNRDENIDYDTQMQTLQTELKDLFQQEEALKQEVANVFKSLGYEL</sequence>
<dbReference type="OrthoDB" id="9814572at2"/>
<dbReference type="Pfam" id="PF02384">
    <property type="entry name" value="N6_Mtase"/>
    <property type="match status" value="1"/>
</dbReference>
<dbReference type="InterPro" id="IPR029063">
    <property type="entry name" value="SAM-dependent_MTases_sf"/>
</dbReference>
<dbReference type="Pfam" id="PF12161">
    <property type="entry name" value="HsdM_N"/>
    <property type="match status" value="1"/>
</dbReference>
<organism evidence="10 11">
    <name type="scientific">Paenimyroides viscosum</name>
    <dbReference type="NCBI Taxonomy" id="2488729"/>
    <lineage>
        <taxon>Bacteria</taxon>
        <taxon>Pseudomonadati</taxon>
        <taxon>Bacteroidota</taxon>
        <taxon>Flavobacteriia</taxon>
        <taxon>Flavobacteriales</taxon>
        <taxon>Flavobacteriaceae</taxon>
        <taxon>Paenimyroides</taxon>
    </lineage>
</organism>